<gene>
    <name evidence="2" type="ORF">GCM10009802_03370</name>
</gene>
<accession>A0ABP5IWP6</accession>
<feature type="region of interest" description="Disordered" evidence="1">
    <location>
        <begin position="69"/>
        <end position="92"/>
    </location>
</feature>
<evidence type="ECO:0000256" key="1">
    <source>
        <dbReference type="SAM" id="MobiDB-lite"/>
    </source>
</evidence>
<protein>
    <recommendedName>
        <fullName evidence="4">Helix-turn-helix DNA binding domain protein</fullName>
    </recommendedName>
</protein>
<evidence type="ECO:0000313" key="3">
    <source>
        <dbReference type="Proteomes" id="UP001500443"/>
    </source>
</evidence>
<reference evidence="3" key="1">
    <citation type="journal article" date="2019" name="Int. J. Syst. Evol. Microbiol.">
        <title>The Global Catalogue of Microorganisms (GCM) 10K type strain sequencing project: providing services to taxonomists for standard genome sequencing and annotation.</title>
        <authorList>
            <consortium name="The Broad Institute Genomics Platform"/>
            <consortium name="The Broad Institute Genome Sequencing Center for Infectious Disease"/>
            <person name="Wu L."/>
            <person name="Ma J."/>
        </authorList>
    </citation>
    <scope>NUCLEOTIDE SEQUENCE [LARGE SCALE GENOMIC DNA]</scope>
    <source>
        <strain evidence="3">JCM 15481</strain>
    </source>
</reference>
<comment type="caution">
    <text evidence="2">The sequence shown here is derived from an EMBL/GenBank/DDBJ whole genome shotgun (WGS) entry which is preliminary data.</text>
</comment>
<keyword evidence="3" id="KW-1185">Reference proteome</keyword>
<dbReference type="EMBL" id="BAAAPF010000003">
    <property type="protein sequence ID" value="GAA2107914.1"/>
    <property type="molecule type" value="Genomic_DNA"/>
</dbReference>
<proteinExistence type="predicted"/>
<evidence type="ECO:0000313" key="2">
    <source>
        <dbReference type="EMBL" id="GAA2107914.1"/>
    </source>
</evidence>
<organism evidence="2 3">
    <name type="scientific">Streptomyces synnematoformans</name>
    <dbReference type="NCBI Taxonomy" id="415721"/>
    <lineage>
        <taxon>Bacteria</taxon>
        <taxon>Bacillati</taxon>
        <taxon>Actinomycetota</taxon>
        <taxon>Actinomycetes</taxon>
        <taxon>Kitasatosporales</taxon>
        <taxon>Streptomycetaceae</taxon>
        <taxon>Streptomyces</taxon>
    </lineage>
</organism>
<sequence length="92" mass="10035">MSDYSPSPQLAAALTAFEEALTEVEERRRALREAVAADLKAYDVTNDVVADHLPWSAETVRGIAREYGVPPRRKPTVRSIKPKKKPGGTSSG</sequence>
<name>A0ABP5IWP6_9ACTN</name>
<dbReference type="RefSeq" id="WP_344287082.1">
    <property type="nucleotide sequence ID" value="NZ_BAAAPF010000003.1"/>
</dbReference>
<evidence type="ECO:0008006" key="4">
    <source>
        <dbReference type="Google" id="ProtNLM"/>
    </source>
</evidence>
<feature type="compositionally biased region" description="Basic residues" evidence="1">
    <location>
        <begin position="71"/>
        <end position="86"/>
    </location>
</feature>
<dbReference type="Proteomes" id="UP001500443">
    <property type="component" value="Unassembled WGS sequence"/>
</dbReference>